<keyword evidence="2" id="KW-1185">Reference proteome</keyword>
<reference evidence="1 2" key="1">
    <citation type="submission" date="2019-02" db="EMBL/GenBank/DDBJ databases">
        <title>Deep-cultivation of Planctomycetes and their phenomic and genomic characterization uncovers novel biology.</title>
        <authorList>
            <person name="Wiegand S."/>
            <person name="Jogler M."/>
            <person name="Boedeker C."/>
            <person name="Pinto D."/>
            <person name="Vollmers J."/>
            <person name="Rivas-Marin E."/>
            <person name="Kohn T."/>
            <person name="Peeters S.H."/>
            <person name="Heuer A."/>
            <person name="Rast P."/>
            <person name="Oberbeckmann S."/>
            <person name="Bunk B."/>
            <person name="Jeske O."/>
            <person name="Meyerdierks A."/>
            <person name="Storesund J.E."/>
            <person name="Kallscheuer N."/>
            <person name="Luecker S."/>
            <person name="Lage O.M."/>
            <person name="Pohl T."/>
            <person name="Merkel B.J."/>
            <person name="Hornburger P."/>
            <person name="Mueller R.-W."/>
            <person name="Bruemmer F."/>
            <person name="Labrenz M."/>
            <person name="Spormann A.M."/>
            <person name="Op den Camp H."/>
            <person name="Overmann J."/>
            <person name="Amann R."/>
            <person name="Jetten M.S.M."/>
            <person name="Mascher T."/>
            <person name="Medema M.H."/>
            <person name="Devos D.P."/>
            <person name="Kaster A.-K."/>
            <person name="Ovreas L."/>
            <person name="Rohde M."/>
            <person name="Galperin M.Y."/>
            <person name="Jogler C."/>
        </authorList>
    </citation>
    <scope>NUCLEOTIDE SEQUENCE [LARGE SCALE GENOMIC DNA]</scope>
    <source>
        <strain evidence="1 2">Pla85_3_4</strain>
    </source>
</reference>
<dbReference type="Gene3D" id="3.20.20.80">
    <property type="entry name" value="Glycosidases"/>
    <property type="match status" value="1"/>
</dbReference>
<name>A0A518DX55_9BACT</name>
<dbReference type="KEGG" id="lcre:Pla8534_42590"/>
<dbReference type="OrthoDB" id="221669at2"/>
<dbReference type="Gene3D" id="3.40.50.880">
    <property type="match status" value="1"/>
</dbReference>
<sequence>MPFDPSVSRQLPAYPAQTASCRMSRVCKFMRAQFALIAAVGVMCSGSSLATAADGLFVRFQLLQPTAATYYVKLGGYIHKTPWYLPRGVLPTGSDKDASLRTQGGQYTPWLDVREFAGDRLHGRMNRAGGVAEFPNMTADFVVDPPSEKLTLVIELATQPQVNAVQKRWRETIQGTLTSFLVSPSLARDKQELESAAEMTNRRLQWAREATGGKRHSPQSLLVQTSLWAAQRPELNLREAQVLELLGFNVVGNQPAEVRERASLAQPGHTHSVAFGPAATRQAIVELMQKQTDRIAATGDPKRRVPFNFADEVCCRPAIGDNAVALGHFHAWLAQQRIKPTDLGVARLTDVEPIETPEALRQQERKNGPAARRIFYYTSHFRQQAATERVAWHTDAFHQIWRTAHPTADNATAPWTSTLVADHPYFAGSGLGMGMEPNPAWSGHPLAMDWFELARSGAVDLAGIEDWMGLQYMYGPNWTWEGFQLMGFQAAIFRSGSQGRQPTIAWITPSDETNLRLKSSSALCQGAKHFFYWTYGPTATSTENYWSDLRGAYHGVAAMTRQLAAAEKIIAPGRMRPTKVALLYSISSDLWQPFGYVSMLERRGLYLSLVHDQYLVDMLTEEDVEAGRLADYDVLYTADPCIKRRAAQKIAAWVKAGGHLQGTTAAGSRDEFNEPCDLLAVAFGVAPELKVETQPGRYHIRGALNNLPYLDQITGEETPAWGAIGARVAVTPAGGSVVATFNDGSAAIVDNTFVKGSARYLAACPGIAYLKEAKFVPDMLAEKWPNDLRGLINAAAEKKHAAPVVELSHPVVEAGVYDSDAGTALVLANFQYDPIARLHVRLTARQPVKSVRSVEQGAVPFAISRDAAGVATVEFDLALGLNDIVLLE</sequence>
<proteinExistence type="predicted"/>
<dbReference type="CDD" id="cd03143">
    <property type="entry name" value="A4_beta-galactosidase_middle_domain"/>
    <property type="match status" value="1"/>
</dbReference>
<dbReference type="Proteomes" id="UP000317648">
    <property type="component" value="Chromosome"/>
</dbReference>
<dbReference type="RefSeq" id="WP_145055070.1">
    <property type="nucleotide sequence ID" value="NZ_CP036433.1"/>
</dbReference>
<organism evidence="1 2">
    <name type="scientific">Lignipirellula cremea</name>
    <dbReference type="NCBI Taxonomy" id="2528010"/>
    <lineage>
        <taxon>Bacteria</taxon>
        <taxon>Pseudomonadati</taxon>
        <taxon>Planctomycetota</taxon>
        <taxon>Planctomycetia</taxon>
        <taxon>Pirellulales</taxon>
        <taxon>Pirellulaceae</taxon>
        <taxon>Lignipirellula</taxon>
    </lineage>
</organism>
<gene>
    <name evidence="1" type="ORF">Pla8534_42590</name>
</gene>
<evidence type="ECO:0000313" key="1">
    <source>
        <dbReference type="EMBL" id="QDU96438.1"/>
    </source>
</evidence>
<accession>A0A518DX55</accession>
<dbReference type="AlphaFoldDB" id="A0A518DX55"/>
<dbReference type="InterPro" id="IPR029062">
    <property type="entry name" value="Class_I_gatase-like"/>
</dbReference>
<protein>
    <submittedName>
        <fullName evidence="1">Beta-galactosidase trimerization domain protein</fullName>
    </submittedName>
</protein>
<dbReference type="EMBL" id="CP036433">
    <property type="protein sequence ID" value="QDU96438.1"/>
    <property type="molecule type" value="Genomic_DNA"/>
</dbReference>
<evidence type="ECO:0000313" key="2">
    <source>
        <dbReference type="Proteomes" id="UP000317648"/>
    </source>
</evidence>